<accession>A0A212LKN8</accession>
<evidence type="ECO:0000313" key="1">
    <source>
        <dbReference type="EMBL" id="SCM78088.1"/>
    </source>
</evidence>
<name>A0A212LKN8_9HYPH</name>
<dbReference type="AlphaFoldDB" id="A0A212LKN8"/>
<sequence>MPRWTSSSPIVARARACGGYAPRPGWSSSRPLPIMAGMRARLYNFDGWQRMVLCTIVSVWYPHDMLESNGVRGHFREVG</sequence>
<organism evidence="1">
    <name type="scientific">uncultured Pleomorphomonas sp</name>
    <dbReference type="NCBI Taxonomy" id="442121"/>
    <lineage>
        <taxon>Bacteria</taxon>
        <taxon>Pseudomonadati</taxon>
        <taxon>Pseudomonadota</taxon>
        <taxon>Alphaproteobacteria</taxon>
        <taxon>Hyphomicrobiales</taxon>
        <taxon>Pleomorphomonadaceae</taxon>
        <taxon>Pleomorphomonas</taxon>
        <taxon>environmental samples</taxon>
    </lineage>
</organism>
<protein>
    <submittedName>
        <fullName evidence="1">Uncharacterized protein</fullName>
    </submittedName>
</protein>
<reference evidence="1" key="1">
    <citation type="submission" date="2016-08" db="EMBL/GenBank/DDBJ databases">
        <authorList>
            <person name="Seilhamer J.J."/>
        </authorList>
    </citation>
    <scope>NUCLEOTIDE SEQUENCE</scope>
    <source>
        <strain evidence="1">86</strain>
    </source>
</reference>
<dbReference type="EMBL" id="FMJD01000010">
    <property type="protein sequence ID" value="SCM78088.1"/>
    <property type="molecule type" value="Genomic_DNA"/>
</dbReference>
<gene>
    <name evidence="1" type="ORF">KL86PLE_60410</name>
</gene>
<proteinExistence type="predicted"/>